<comment type="subcellular location">
    <subcellularLocation>
        <location evidence="1">Basolateral cell membrane</location>
        <topology evidence="1">Multi-pass membrane protein</topology>
    </subcellularLocation>
</comment>
<sequence>MHVVVDVRISYPRQNWWINMLCASDNRGLVAIIFFILGMGTLLPWNFFITAFDYFNERLNTTTSSNVSESDQTRDPYMFDNMCVLLSQLPLLLFTFLNSFLYQHIPERMRIAGSMVFILLLFILTATLVKVKMEQDLFFSITMATIWFINMFGAVLQGSLFGLVGKFPPKYSSWFMSGQAMAGIFSAVAMLMSMISKTDNESAALGYFITPCAATLLTLCCYSVLPHLKFAGVYLKDGTRNKETMPDLDLKQKENVTLVKVNPTDSDYTPDCTGKSMLTNPDAEAFKTVERAEKQEEKSPVVAVFKKIWVMALCVTCVFAVTLSVFPAITVLVKPNGLFTGTLADIFTPLCCFMVFNVMDWIGRSVTSIVQWPRKDSCLFPILVAARMIFIPALMLCNIPSRTYLSSHFKHEFAYIVIMSLFAMTNGYFACLSMSYAPQLVRSKDAETAGALMTFFLALGLSLGGAFSFVLKKLL</sequence>
<organism evidence="8 9">
    <name type="scientific">Pangasianodon hypophthalmus</name>
    <name type="common">Striped catfish</name>
    <name type="synonym">Helicophagus hypophthalmus</name>
    <dbReference type="NCBI Taxonomy" id="310915"/>
    <lineage>
        <taxon>Eukaryota</taxon>
        <taxon>Metazoa</taxon>
        <taxon>Chordata</taxon>
        <taxon>Craniata</taxon>
        <taxon>Vertebrata</taxon>
        <taxon>Euteleostomi</taxon>
        <taxon>Actinopterygii</taxon>
        <taxon>Neopterygii</taxon>
        <taxon>Teleostei</taxon>
        <taxon>Ostariophysi</taxon>
        <taxon>Siluriformes</taxon>
        <taxon>Pangasiidae</taxon>
        <taxon>Pangasianodon</taxon>
    </lineage>
</organism>
<feature type="transmembrane region" description="Helical" evidence="7">
    <location>
        <begin position="29"/>
        <end position="49"/>
    </location>
</feature>
<evidence type="ECO:0000256" key="7">
    <source>
        <dbReference type="SAM" id="Phobius"/>
    </source>
</evidence>
<dbReference type="PRINTS" id="PR01130">
    <property type="entry name" value="DERENTRNSPRT"/>
</dbReference>
<dbReference type="GO" id="GO:0035364">
    <property type="term" value="P:thymine transport"/>
    <property type="evidence" value="ECO:0007669"/>
    <property type="project" value="TreeGrafter"/>
</dbReference>
<feature type="transmembrane region" description="Helical" evidence="7">
    <location>
        <begin position="338"/>
        <end position="359"/>
    </location>
</feature>
<evidence type="ECO:0000256" key="2">
    <source>
        <dbReference type="ARBA" id="ARBA00007965"/>
    </source>
</evidence>
<dbReference type="InterPro" id="IPR036259">
    <property type="entry name" value="MFS_trans_sf"/>
</dbReference>
<gene>
    <name evidence="8" type="ORF">PHYPO_G00059620</name>
</gene>
<dbReference type="GO" id="GO:0015854">
    <property type="term" value="P:guanine transport"/>
    <property type="evidence" value="ECO:0007669"/>
    <property type="project" value="TreeGrafter"/>
</dbReference>
<dbReference type="InterPro" id="IPR034764">
    <property type="entry name" value="ENT1/ENT2"/>
</dbReference>
<dbReference type="SUPFAM" id="SSF103473">
    <property type="entry name" value="MFS general substrate transporter"/>
    <property type="match status" value="1"/>
</dbReference>
<feature type="transmembrane region" description="Helical" evidence="7">
    <location>
        <begin position="204"/>
        <end position="225"/>
    </location>
</feature>
<keyword evidence="9" id="KW-1185">Reference proteome</keyword>
<feature type="transmembrane region" description="Helical" evidence="7">
    <location>
        <begin position="111"/>
        <end position="129"/>
    </location>
</feature>
<dbReference type="GO" id="GO:0015213">
    <property type="term" value="F:uridine transmembrane transporter activity"/>
    <property type="evidence" value="ECO:0007669"/>
    <property type="project" value="UniProtKB-ARBA"/>
</dbReference>
<comment type="similarity">
    <text evidence="2">Belongs to the SLC29A/ENT transporter (TC 2.A.57) family.</text>
</comment>
<feature type="transmembrane region" description="Helical" evidence="7">
    <location>
        <begin position="379"/>
        <end position="401"/>
    </location>
</feature>
<dbReference type="EMBL" id="VFJC01000016">
    <property type="protein sequence ID" value="KAB5548788.1"/>
    <property type="molecule type" value="Genomic_DNA"/>
</dbReference>
<feature type="transmembrane region" description="Helical" evidence="7">
    <location>
        <begin position="413"/>
        <end position="437"/>
    </location>
</feature>
<dbReference type="GO" id="GO:0015853">
    <property type="term" value="P:adenine transport"/>
    <property type="evidence" value="ECO:0007669"/>
    <property type="project" value="TreeGrafter"/>
</dbReference>
<comment type="caution">
    <text evidence="8">The sequence shown here is derived from an EMBL/GenBank/DDBJ whole genome shotgun (WGS) entry which is preliminary data.</text>
</comment>
<keyword evidence="3" id="KW-0813">Transport</keyword>
<evidence type="ECO:0000256" key="1">
    <source>
        <dbReference type="ARBA" id="ARBA00004554"/>
    </source>
</evidence>
<evidence type="ECO:0000256" key="3">
    <source>
        <dbReference type="ARBA" id="ARBA00022448"/>
    </source>
</evidence>
<protein>
    <submittedName>
        <fullName evidence="8">Uncharacterized protein</fullName>
    </submittedName>
</protein>
<dbReference type="PIRSF" id="PIRSF016379">
    <property type="entry name" value="ENT"/>
    <property type="match status" value="1"/>
</dbReference>
<keyword evidence="4 7" id="KW-0812">Transmembrane</keyword>
<dbReference type="AlphaFoldDB" id="A0A5N5M1K0"/>
<feature type="transmembrane region" description="Helical" evidence="7">
    <location>
        <begin position="171"/>
        <end position="192"/>
    </location>
</feature>
<evidence type="ECO:0000313" key="9">
    <source>
        <dbReference type="Proteomes" id="UP000327468"/>
    </source>
</evidence>
<evidence type="ECO:0000256" key="4">
    <source>
        <dbReference type="ARBA" id="ARBA00022692"/>
    </source>
</evidence>
<reference evidence="8 9" key="1">
    <citation type="submission" date="2019-06" db="EMBL/GenBank/DDBJ databases">
        <title>A chromosome-scale genome assembly of the striped catfish, Pangasianodon hypophthalmus.</title>
        <authorList>
            <person name="Wen M."/>
            <person name="Zahm M."/>
            <person name="Roques C."/>
            <person name="Cabau C."/>
            <person name="Klopp C."/>
            <person name="Donnadieu C."/>
            <person name="Jouanno E."/>
            <person name="Avarre J.-C."/>
            <person name="Campet M."/>
            <person name="Ha T.T.T."/>
            <person name="Dugue R."/>
            <person name="Lampietro C."/>
            <person name="Louis A."/>
            <person name="Herpin A."/>
            <person name="Echchiki A."/>
            <person name="Berthelot C."/>
            <person name="Parey E."/>
            <person name="Roest-Crollius H."/>
            <person name="Braasch I."/>
            <person name="Postlethwait J."/>
            <person name="Bobe J."/>
            <person name="Montfort J."/>
            <person name="Bouchez O."/>
            <person name="Begum T."/>
            <person name="Schartl M."/>
            <person name="Guiguen Y."/>
        </authorList>
    </citation>
    <scope>NUCLEOTIDE SEQUENCE [LARGE SCALE GENOMIC DNA]</scope>
    <source>
        <strain evidence="8 9">Indonesia</strain>
        <tissue evidence="8">Blood</tissue>
    </source>
</reference>
<dbReference type="PANTHER" id="PTHR10332:SF8">
    <property type="entry name" value="EQUILIBRATIVE NUCLEOSIDE TRANSPORTER 2"/>
    <property type="match status" value="1"/>
</dbReference>
<dbReference type="PANTHER" id="PTHR10332">
    <property type="entry name" value="EQUILIBRATIVE NUCLEOSIDE TRANSPORTER"/>
    <property type="match status" value="1"/>
</dbReference>
<name>A0A5N5M1K0_PANHP</name>
<evidence type="ECO:0000313" key="8">
    <source>
        <dbReference type="EMBL" id="KAB5548788.1"/>
    </source>
</evidence>
<feature type="transmembrane region" description="Helical" evidence="7">
    <location>
        <begin position="449"/>
        <end position="471"/>
    </location>
</feature>
<dbReference type="InterPro" id="IPR002259">
    <property type="entry name" value="Eqnu_transpt"/>
</dbReference>
<evidence type="ECO:0000256" key="6">
    <source>
        <dbReference type="ARBA" id="ARBA00023136"/>
    </source>
</evidence>
<dbReference type="Pfam" id="PF01733">
    <property type="entry name" value="Nucleoside_tran"/>
    <property type="match status" value="1"/>
</dbReference>
<dbReference type="GO" id="GO:0016323">
    <property type="term" value="C:basolateral plasma membrane"/>
    <property type="evidence" value="ECO:0007669"/>
    <property type="project" value="UniProtKB-SubCell"/>
</dbReference>
<feature type="transmembrane region" description="Helical" evidence="7">
    <location>
        <begin position="83"/>
        <end position="105"/>
    </location>
</feature>
<dbReference type="Proteomes" id="UP000327468">
    <property type="component" value="Chromosome 15"/>
</dbReference>
<dbReference type="NCBIfam" id="TIGR00939">
    <property type="entry name" value="2a57"/>
    <property type="match status" value="1"/>
</dbReference>
<evidence type="ECO:0000256" key="5">
    <source>
        <dbReference type="ARBA" id="ARBA00022989"/>
    </source>
</evidence>
<keyword evidence="5 7" id="KW-1133">Transmembrane helix</keyword>
<proteinExistence type="inferred from homology"/>
<dbReference type="Gene3D" id="1.20.1250.20">
    <property type="entry name" value="MFS general substrate transporter like domains"/>
    <property type="match status" value="1"/>
</dbReference>
<accession>A0A5N5M1K0</accession>
<feature type="transmembrane region" description="Helical" evidence="7">
    <location>
        <begin position="308"/>
        <end position="326"/>
    </location>
</feature>
<feature type="transmembrane region" description="Helical" evidence="7">
    <location>
        <begin position="141"/>
        <end position="165"/>
    </location>
</feature>
<dbReference type="GO" id="GO:0035344">
    <property type="term" value="P:hypoxanthine transport"/>
    <property type="evidence" value="ECO:0007669"/>
    <property type="project" value="TreeGrafter"/>
</dbReference>
<keyword evidence="6 7" id="KW-0472">Membrane</keyword>